<evidence type="ECO:0000313" key="8">
    <source>
        <dbReference type="Proteomes" id="UP000078046"/>
    </source>
</evidence>
<dbReference type="SUPFAM" id="SSF103657">
    <property type="entry name" value="BAR/IMD domain-like"/>
    <property type="match status" value="1"/>
</dbReference>
<dbReference type="GO" id="GO:0016301">
    <property type="term" value="F:kinase activity"/>
    <property type="evidence" value="ECO:0007669"/>
    <property type="project" value="UniProtKB-KW"/>
</dbReference>
<dbReference type="InterPro" id="IPR036028">
    <property type="entry name" value="SH3-like_dom_sf"/>
</dbReference>
<proteinExistence type="predicted"/>
<gene>
    <name evidence="7" type="ORF">A3Q56_05359</name>
</gene>
<dbReference type="Gene3D" id="1.20.1270.60">
    <property type="entry name" value="Arfaptin homology (AH) domain/BAR domain"/>
    <property type="match status" value="1"/>
</dbReference>
<dbReference type="PROSITE" id="PS50002">
    <property type="entry name" value="SH3"/>
    <property type="match status" value="1"/>
</dbReference>
<dbReference type="InterPro" id="IPR027267">
    <property type="entry name" value="AH/BAR_dom_sf"/>
</dbReference>
<dbReference type="InterPro" id="IPR001452">
    <property type="entry name" value="SH3_domain"/>
</dbReference>
<dbReference type="SMART" id="SM00055">
    <property type="entry name" value="FCH"/>
    <property type="match status" value="1"/>
</dbReference>
<dbReference type="OrthoDB" id="10255128at2759"/>
<dbReference type="GO" id="GO:0007010">
    <property type="term" value="P:cytoskeleton organization"/>
    <property type="evidence" value="ECO:0007669"/>
    <property type="project" value="TreeGrafter"/>
</dbReference>
<reference evidence="7 8" key="1">
    <citation type="submission" date="2016-04" db="EMBL/GenBank/DDBJ databases">
        <title>The genome of Intoshia linei affirms orthonectids as highly simplified spiralians.</title>
        <authorList>
            <person name="Mikhailov K.V."/>
            <person name="Slusarev G.S."/>
            <person name="Nikitin M.A."/>
            <person name="Logacheva M.D."/>
            <person name="Penin A."/>
            <person name="Aleoshin V."/>
            <person name="Panchin Y.V."/>
        </authorList>
    </citation>
    <scope>NUCLEOTIDE SEQUENCE [LARGE SCALE GENOMIC DNA]</scope>
    <source>
        <strain evidence="7">Intl2013</strain>
        <tissue evidence="7">Whole animal</tissue>
    </source>
</reference>
<dbReference type="Gene3D" id="2.30.30.40">
    <property type="entry name" value="SH3 Domains"/>
    <property type="match status" value="1"/>
</dbReference>
<dbReference type="PROSITE" id="PS51741">
    <property type="entry name" value="F_BAR"/>
    <property type="match status" value="1"/>
</dbReference>
<evidence type="ECO:0000259" key="6">
    <source>
        <dbReference type="PROSITE" id="PS51741"/>
    </source>
</evidence>
<dbReference type="SMART" id="SM00326">
    <property type="entry name" value="SH3"/>
    <property type="match status" value="1"/>
</dbReference>
<dbReference type="Pfam" id="PF00611">
    <property type="entry name" value="FCH"/>
    <property type="match status" value="1"/>
</dbReference>
<keyword evidence="7" id="KW-0418">Kinase</keyword>
<name>A0A177AY25_9BILA</name>
<evidence type="ECO:0000313" key="7">
    <source>
        <dbReference type="EMBL" id="OAF66909.1"/>
    </source>
</evidence>
<dbReference type="InterPro" id="IPR031160">
    <property type="entry name" value="F_BAR_dom"/>
</dbReference>
<dbReference type="GO" id="GO:0005543">
    <property type="term" value="F:phospholipid binding"/>
    <property type="evidence" value="ECO:0007669"/>
    <property type="project" value="TreeGrafter"/>
</dbReference>
<dbReference type="FunFam" id="1.20.1270.60:FF:000009">
    <property type="entry name" value="Protein kinase C and casein kinase substrate in neurons 2"/>
    <property type="match status" value="1"/>
</dbReference>
<dbReference type="GO" id="GO:0030100">
    <property type="term" value="P:regulation of endocytosis"/>
    <property type="evidence" value="ECO:0007669"/>
    <property type="project" value="TreeGrafter"/>
</dbReference>
<dbReference type="SUPFAM" id="SSF50044">
    <property type="entry name" value="SH3-domain"/>
    <property type="match status" value="1"/>
</dbReference>
<keyword evidence="8" id="KW-1185">Reference proteome</keyword>
<feature type="domain" description="SH3" evidence="5">
    <location>
        <begin position="383"/>
        <end position="442"/>
    </location>
</feature>
<evidence type="ECO:0000256" key="4">
    <source>
        <dbReference type="PROSITE-ProRule" id="PRU01077"/>
    </source>
</evidence>
<comment type="subcellular location">
    <subcellularLocation>
        <location evidence="1">Endomembrane system</location>
        <topology evidence="1">Peripheral membrane protein</topology>
    </subcellularLocation>
</comment>
<dbReference type="GO" id="GO:0097320">
    <property type="term" value="P:plasma membrane tubulation"/>
    <property type="evidence" value="ECO:0007669"/>
    <property type="project" value="TreeGrafter"/>
</dbReference>
<keyword evidence="7" id="KW-0808">Transferase</keyword>
<keyword evidence="2 3" id="KW-0728">SH3 domain</keyword>
<evidence type="ECO:0000256" key="3">
    <source>
        <dbReference type="PROSITE-ProRule" id="PRU00192"/>
    </source>
</evidence>
<dbReference type="GO" id="GO:0005768">
    <property type="term" value="C:endosome"/>
    <property type="evidence" value="ECO:0007669"/>
    <property type="project" value="TreeGrafter"/>
</dbReference>
<keyword evidence="4" id="KW-0175">Coiled coil</keyword>
<dbReference type="PANTHER" id="PTHR23065:SF11">
    <property type="entry name" value="SYNDAPIN, ISOFORM C"/>
    <property type="match status" value="1"/>
</dbReference>
<accession>A0A177AY25</accession>
<dbReference type="Pfam" id="PF14604">
    <property type="entry name" value="SH3_9"/>
    <property type="match status" value="1"/>
</dbReference>
<feature type="domain" description="F-BAR" evidence="6">
    <location>
        <begin position="10"/>
        <end position="283"/>
    </location>
</feature>
<sequence length="442" mass="51526">MHNNTYKDDVLVKSHQNGSFWEPNNYKTVVRRVDNIAKTCSDLTSCLQQRSEIEKIYARSLKEWDKKWSEVLDKSHEYGSNLDCWSTLLKTADTVANSHNEIKIKLDKQIGEIKQWKTTTLHKSLIGGYKESKVFDDDFRKCQKVWFKSYEKVNKLKKEYHFIKKMECTLHVNAKNCKENVNLSEEQKNKIADKYKKVILDSESLCNKYKAALAELDKLNPKYMEDMTDVYRRTDLVEKQRLDFLKKIILEFVQSDDNRINNVYLSAYDDLKLKFEKINFEKDLEDWSKMYGINMPMNWPVFQEYQPELQTISKSNTDVKVTSITTRTDLRTSIKNTNGAIHPPVSEKSETEVVDCDNDAISNENETQTHADGETISVNLEQAEGKKVIAIYEFKATDSDEFDLDIGEEFEMIKDADEKGWCTGRKNGRVGFFPKGYVKVVQ</sequence>
<comment type="caution">
    <text evidence="7">The sequence shown here is derived from an EMBL/GenBank/DDBJ whole genome shotgun (WGS) entry which is preliminary data.</text>
</comment>
<dbReference type="EMBL" id="LWCA01000795">
    <property type="protein sequence ID" value="OAF66909.1"/>
    <property type="molecule type" value="Genomic_DNA"/>
</dbReference>
<dbReference type="GO" id="GO:0005886">
    <property type="term" value="C:plasma membrane"/>
    <property type="evidence" value="ECO:0007669"/>
    <property type="project" value="TreeGrafter"/>
</dbReference>
<dbReference type="Proteomes" id="UP000078046">
    <property type="component" value="Unassembled WGS sequence"/>
</dbReference>
<evidence type="ECO:0000256" key="1">
    <source>
        <dbReference type="ARBA" id="ARBA00004184"/>
    </source>
</evidence>
<dbReference type="InterPro" id="IPR001060">
    <property type="entry name" value="FCH_dom"/>
</dbReference>
<protein>
    <submittedName>
        <fullName evidence="7">Protein kinase C and casein kinase substrate in neurons protein 2</fullName>
    </submittedName>
</protein>
<dbReference type="AlphaFoldDB" id="A0A177AY25"/>
<dbReference type="PANTHER" id="PTHR23065">
    <property type="entry name" value="PROLINE-SERINE-THREONINE PHOSPHATASE INTERACTING PROTEIN 1"/>
    <property type="match status" value="1"/>
</dbReference>
<organism evidence="7 8">
    <name type="scientific">Intoshia linei</name>
    <dbReference type="NCBI Taxonomy" id="1819745"/>
    <lineage>
        <taxon>Eukaryota</taxon>
        <taxon>Metazoa</taxon>
        <taxon>Spiralia</taxon>
        <taxon>Lophotrochozoa</taxon>
        <taxon>Mesozoa</taxon>
        <taxon>Orthonectida</taxon>
        <taxon>Rhopaluridae</taxon>
        <taxon>Intoshia</taxon>
    </lineage>
</organism>
<evidence type="ECO:0000259" key="5">
    <source>
        <dbReference type="PROSITE" id="PS50002"/>
    </source>
</evidence>
<evidence type="ECO:0000256" key="2">
    <source>
        <dbReference type="ARBA" id="ARBA00022443"/>
    </source>
</evidence>